<dbReference type="InterPro" id="IPR036388">
    <property type="entry name" value="WH-like_DNA-bd_sf"/>
</dbReference>
<evidence type="ECO:0000256" key="3">
    <source>
        <dbReference type="SAM" id="MobiDB-lite"/>
    </source>
</evidence>
<dbReference type="InterPro" id="IPR011990">
    <property type="entry name" value="TPR-like_helical_dom_sf"/>
</dbReference>
<dbReference type="InterPro" id="IPR001867">
    <property type="entry name" value="OmpR/PhoB-type_DNA-bd"/>
</dbReference>
<name>A0A1G7CBA3_9BRAD</name>
<protein>
    <submittedName>
        <fullName evidence="5">TolB amino-terminal domain-containing protein</fullName>
    </submittedName>
</protein>
<dbReference type="SMART" id="SM00862">
    <property type="entry name" value="Trans_reg_C"/>
    <property type="match status" value="1"/>
</dbReference>
<dbReference type="PANTHER" id="PTHR44809">
    <property type="match status" value="1"/>
</dbReference>
<dbReference type="Gene3D" id="3.40.50.10610">
    <property type="entry name" value="ABC-type transport auxiliary lipoprotein component"/>
    <property type="match status" value="1"/>
</dbReference>
<dbReference type="PROSITE" id="PS51755">
    <property type="entry name" value="OMPR_PHOB"/>
    <property type="match status" value="1"/>
</dbReference>
<organism evidence="5 6">
    <name type="scientific">Bradyrhizobium brasilense</name>
    <dbReference type="NCBI Taxonomy" id="1419277"/>
    <lineage>
        <taxon>Bacteria</taxon>
        <taxon>Pseudomonadati</taxon>
        <taxon>Pseudomonadota</taxon>
        <taxon>Alphaproteobacteria</taxon>
        <taxon>Hyphomicrobiales</taxon>
        <taxon>Nitrobacteraceae</taxon>
        <taxon>Bradyrhizobium</taxon>
    </lineage>
</organism>
<feature type="region of interest" description="Disordered" evidence="3">
    <location>
        <begin position="109"/>
        <end position="130"/>
    </location>
</feature>
<accession>A0A1G7CBA3</accession>
<evidence type="ECO:0000313" key="6">
    <source>
        <dbReference type="Proteomes" id="UP000199245"/>
    </source>
</evidence>
<dbReference type="RefSeq" id="WP_229159759.1">
    <property type="nucleotide sequence ID" value="NZ_FMZW01000024.1"/>
</dbReference>
<dbReference type="EMBL" id="FMZW01000024">
    <property type="protein sequence ID" value="SDE35986.1"/>
    <property type="molecule type" value="Genomic_DNA"/>
</dbReference>
<feature type="DNA-binding region" description="OmpR/PhoB-type" evidence="2">
    <location>
        <begin position="6"/>
        <end position="103"/>
    </location>
</feature>
<dbReference type="SUPFAM" id="SSF46894">
    <property type="entry name" value="C-terminal effector domain of the bipartite response regulators"/>
    <property type="match status" value="1"/>
</dbReference>
<dbReference type="GO" id="GO:0000160">
    <property type="term" value="P:phosphorelay signal transduction system"/>
    <property type="evidence" value="ECO:0007669"/>
    <property type="project" value="InterPro"/>
</dbReference>
<proteinExistence type="predicted"/>
<dbReference type="SUPFAM" id="SSF48452">
    <property type="entry name" value="TPR-like"/>
    <property type="match status" value="1"/>
</dbReference>
<dbReference type="Gene3D" id="1.10.10.10">
    <property type="entry name" value="Winged helix-like DNA-binding domain superfamily/Winged helix DNA-binding domain"/>
    <property type="match status" value="1"/>
</dbReference>
<dbReference type="Proteomes" id="UP000199245">
    <property type="component" value="Unassembled WGS sequence"/>
</dbReference>
<dbReference type="GO" id="GO:0003677">
    <property type="term" value="F:DNA binding"/>
    <property type="evidence" value="ECO:0007669"/>
    <property type="project" value="UniProtKB-UniRule"/>
</dbReference>
<dbReference type="PANTHER" id="PTHR44809:SF1">
    <property type="entry name" value="PROTEIN O-MANNOSYL-TRANSFERASE TMTC1"/>
    <property type="match status" value="1"/>
</dbReference>
<sequence length="537" mass="58650">MLKSSQPSIVIGDRTLDLARELLLDGRGDIVPLRPQAWAVLRLLAQRVGRLVHKDEILDEVWSDCEVTEDSLVQAIGDIRQALGEAGRLALRTLPRRGYMLVVDGEQGDRPASASVTTSSMPDNAGKPAGSSSIPHLSIVVLPFTNIGGDLEQEYFVDGVTHSLTTDLSRIAGAFVIGRGTAFTFKGKTVDVREIGRELNVRYALEGSVQRGGNRFRLNVQLTDTETGAHVWAERFDKPAADLLDMQDEIVSRLANTLNAELIKAEARRAERLPQPDAMDLYFQGRAVLNKGIAPAVMARAKDFFMRALALDPDNIEAAVAAAQVDFAIGSSSMTDDGPAYFRAAERALNGVLLRAPNHPRAHMLLGAVQIRTHRAAKGIDKCRQALVLDRNLADAHGFIGLGKHALGRGEEVEGHIQEALRLSPRDTRAFLWIMVVGMAKLMSCTGADLEALDWLRRSIEANPNFALAHFHLAGALAMMGDLEEAQSSAKAGLALDPNFTIRRYDVNVVFLSDNPVWLAKRKRFYEGMRMAGVPEG</sequence>
<evidence type="ECO:0000256" key="1">
    <source>
        <dbReference type="ARBA" id="ARBA00023125"/>
    </source>
</evidence>
<dbReference type="CDD" id="cd00383">
    <property type="entry name" value="trans_reg_C"/>
    <property type="match status" value="1"/>
</dbReference>
<gene>
    <name evidence="5" type="ORF">SAMN05216337_102496</name>
</gene>
<evidence type="ECO:0000256" key="2">
    <source>
        <dbReference type="PROSITE-ProRule" id="PRU01091"/>
    </source>
</evidence>
<dbReference type="Gene3D" id="1.25.40.10">
    <property type="entry name" value="Tetratricopeptide repeat domain"/>
    <property type="match status" value="1"/>
</dbReference>
<evidence type="ECO:0000313" key="5">
    <source>
        <dbReference type="EMBL" id="SDE35986.1"/>
    </source>
</evidence>
<keyword evidence="1 2" id="KW-0238">DNA-binding</keyword>
<dbReference type="SMART" id="SM00028">
    <property type="entry name" value="TPR"/>
    <property type="match status" value="3"/>
</dbReference>
<dbReference type="InterPro" id="IPR019734">
    <property type="entry name" value="TPR_rpt"/>
</dbReference>
<feature type="domain" description="OmpR/PhoB-type" evidence="4">
    <location>
        <begin position="6"/>
        <end position="103"/>
    </location>
</feature>
<reference evidence="5 6" key="1">
    <citation type="submission" date="2016-10" db="EMBL/GenBank/DDBJ databases">
        <authorList>
            <person name="de Groot N.N."/>
        </authorList>
    </citation>
    <scope>NUCLEOTIDE SEQUENCE [LARGE SCALE GENOMIC DNA]</scope>
    <source>
        <strain evidence="5 6">R5</strain>
    </source>
</reference>
<dbReference type="InterPro" id="IPR016032">
    <property type="entry name" value="Sig_transdc_resp-reg_C-effctor"/>
</dbReference>
<dbReference type="GO" id="GO:0006355">
    <property type="term" value="P:regulation of DNA-templated transcription"/>
    <property type="evidence" value="ECO:0007669"/>
    <property type="project" value="InterPro"/>
</dbReference>
<dbReference type="InterPro" id="IPR052943">
    <property type="entry name" value="TMTC_O-mannosyl-trnsfr"/>
</dbReference>
<evidence type="ECO:0000259" key="4">
    <source>
        <dbReference type="PROSITE" id="PS51755"/>
    </source>
</evidence>
<dbReference type="Pfam" id="PF00486">
    <property type="entry name" value="Trans_reg_C"/>
    <property type="match status" value="1"/>
</dbReference>
<dbReference type="AlphaFoldDB" id="A0A1G7CBA3"/>